<feature type="region of interest" description="Disordered" evidence="1">
    <location>
        <begin position="518"/>
        <end position="637"/>
    </location>
</feature>
<keyword evidence="3" id="KW-0378">Hydrolase</keyword>
<sequence>MAAAPHRRIAKSTLTVLTFWVLVGLAVAAWTNLPMMLSRIPEIPWRLSWIAIVLFFAAALALAVDAYHIFRVTMGLRPMAYRGAVTSIGILPSPILPARLTISRKQQVLRLQALLAVISPDKHDPRLNTAALLDLAASKTPMADLFWAVFSILDASQLPASPVRGSHGDALLISHSLRVSAAMAKLWETATAPVMPTNVNKPAQSRPYDLPTAILAGIAHDIGKVRCFKRGSDGTITVIGLHDMVGSRILASLPEFWEIVDDQGVHDDYIQRLLTQSIRYYHHPSAYPGSGYKRSLIHTDGAVAALMETIHDADLVAGAIEGRSSEVMADYRDEDELPELDLNQQIWETFLHLMDDESLINSKSPQKRIAYKKGRVLYIIENKLRTLICDHLSLTRADYTGNNNGNPGKLISVIAHRLDAQGLIKKDFQGTVCKKPEGAGFYLQIDGTNKDGESSETELRLPHYIVRITEDENNPFAKYMNMEDYPATITPKAATWPQWFSKPKEAAADTELLQAPEATAASAPTPPAQQARTGDEEDKGDADDDDRDIPPDLHEAVPHDAPECASEEDDDDPFNVPSVPPAPSGEPSSGEPSSRDIPSEETRGNLPDTPPAPVAESTGDTLPAESAAENQTTIRSREEKLRQLLRVRDRASMNRESPHIIRREMETPKEKNQKLIERVRYYWTQYPGILTEIPGRDLHLDTAARKSVLFALIWMDQTRRDRAQMTGADDPNAIQKVSLNDLFSFPVKDDTGKLVLKALEKLGTGRVLIPEMRTLLEIRTLADGSIDLENGTLSAPVQLPHDQSAA</sequence>
<keyword evidence="2" id="KW-1133">Transmembrane helix</keyword>
<feature type="compositionally biased region" description="Low complexity" evidence="1">
    <location>
        <begin position="518"/>
        <end position="532"/>
    </location>
</feature>
<dbReference type="EMBL" id="LT841305">
    <property type="protein sequence ID" value="SMH66756.1"/>
    <property type="molecule type" value="Genomic_DNA"/>
</dbReference>
<keyword evidence="2" id="KW-0812">Transmembrane</keyword>
<reference evidence="3" key="2">
    <citation type="submission" date="2014-07" db="EMBL/GenBank/DDBJ databases">
        <title>Initial genome analysis of the psychrotolerant acidophile Acidithiobacillus ferrivorans CF27: insights into iron and sulfur oxidation pathways and into biofilm formation.</title>
        <authorList>
            <person name="Talla E."/>
            <person name="Hedrich S."/>
            <person name="Mangenot S."/>
            <person name="Ji B."/>
            <person name="Johnson D.B."/>
            <person name="Barbe V."/>
            <person name="Bonnefoy V."/>
        </authorList>
    </citation>
    <scope>NUCLEOTIDE SEQUENCE [LARGE SCALE GENOMIC DNA]</scope>
    <source>
        <strain evidence="3">CF27</strain>
    </source>
</reference>
<dbReference type="Proteomes" id="UP000193925">
    <property type="component" value="Chromosome AFERRI"/>
</dbReference>
<gene>
    <name evidence="4" type="ORF">AFERRI_40105</name>
    <name evidence="3" type="ORF">AFERRI_480010</name>
</gene>
<dbReference type="InterPro" id="IPR003607">
    <property type="entry name" value="HD/PDEase_dom"/>
</dbReference>
<evidence type="ECO:0000313" key="5">
    <source>
        <dbReference type="Proteomes" id="UP000193925"/>
    </source>
</evidence>
<protein>
    <submittedName>
        <fullName evidence="3">Metal-dependent phosphohydrolase HD region</fullName>
    </submittedName>
</protein>
<dbReference type="EMBL" id="CCCS020000043">
    <property type="protein sequence ID" value="CDQ11020.1"/>
    <property type="molecule type" value="Genomic_DNA"/>
</dbReference>
<feature type="transmembrane region" description="Helical" evidence="2">
    <location>
        <begin position="47"/>
        <end position="67"/>
    </location>
</feature>
<proteinExistence type="predicted"/>
<organism evidence="3">
    <name type="scientific">Acidithiobacillus ferrivorans</name>
    <dbReference type="NCBI Taxonomy" id="160808"/>
    <lineage>
        <taxon>Bacteria</taxon>
        <taxon>Pseudomonadati</taxon>
        <taxon>Pseudomonadota</taxon>
        <taxon>Acidithiobacillia</taxon>
        <taxon>Acidithiobacillales</taxon>
        <taxon>Acidithiobacillaceae</taxon>
        <taxon>Acidithiobacillus</taxon>
    </lineage>
</organism>
<dbReference type="AlphaFoldDB" id="A0A060URK2"/>
<feature type="transmembrane region" description="Helical" evidence="2">
    <location>
        <begin position="79"/>
        <end position="96"/>
    </location>
</feature>
<feature type="compositionally biased region" description="Basic and acidic residues" evidence="1">
    <location>
        <begin position="548"/>
        <end position="562"/>
    </location>
</feature>
<name>A0A060URK2_9PROT</name>
<reference evidence="3" key="1">
    <citation type="submission" date="2014-03" db="EMBL/GenBank/DDBJ databases">
        <authorList>
            <person name="Genoscope - CEA"/>
        </authorList>
    </citation>
    <scope>NUCLEOTIDE SEQUENCE [LARGE SCALE GENOMIC DNA]</scope>
    <source>
        <strain evidence="3">CF27</strain>
    </source>
</reference>
<evidence type="ECO:0000256" key="2">
    <source>
        <dbReference type="SAM" id="Phobius"/>
    </source>
</evidence>
<dbReference type="SUPFAM" id="SSF109604">
    <property type="entry name" value="HD-domain/PDEase-like"/>
    <property type="match status" value="1"/>
</dbReference>
<keyword evidence="5" id="KW-1185">Reference proteome</keyword>
<evidence type="ECO:0000313" key="4">
    <source>
        <dbReference type="EMBL" id="SMH66756.1"/>
    </source>
</evidence>
<dbReference type="RefSeq" id="WP_035193875.1">
    <property type="nucleotide sequence ID" value="NZ_CCCS020000043.1"/>
</dbReference>
<evidence type="ECO:0000256" key="1">
    <source>
        <dbReference type="SAM" id="MobiDB-lite"/>
    </source>
</evidence>
<accession>A0A060URK2</accession>
<reference evidence="4 5" key="3">
    <citation type="submission" date="2017-03" db="EMBL/GenBank/DDBJ databases">
        <authorList>
            <person name="Regsiter A."/>
            <person name="William W."/>
        </authorList>
    </citation>
    <scope>NUCLEOTIDE SEQUENCE [LARGE SCALE GENOMIC DNA]</scope>
    <source>
        <strain evidence="4">PRJEB5721</strain>
    </source>
</reference>
<dbReference type="GO" id="GO:0016787">
    <property type="term" value="F:hydrolase activity"/>
    <property type="evidence" value="ECO:0007669"/>
    <property type="project" value="UniProtKB-KW"/>
</dbReference>
<keyword evidence="2" id="KW-0472">Membrane</keyword>
<dbReference type="CDD" id="cd00077">
    <property type="entry name" value="HDc"/>
    <property type="match status" value="1"/>
</dbReference>
<feature type="compositionally biased region" description="Basic and acidic residues" evidence="1">
    <location>
        <begin position="593"/>
        <end position="603"/>
    </location>
</feature>
<feature type="compositionally biased region" description="Acidic residues" evidence="1">
    <location>
        <begin position="535"/>
        <end position="547"/>
    </location>
</feature>
<evidence type="ECO:0000313" key="3">
    <source>
        <dbReference type="EMBL" id="CDQ11020.1"/>
    </source>
</evidence>